<dbReference type="SMART" id="SM00387">
    <property type="entry name" value="HATPase_c"/>
    <property type="match status" value="1"/>
</dbReference>
<feature type="transmembrane region" description="Helical" evidence="7">
    <location>
        <begin position="139"/>
        <end position="159"/>
    </location>
</feature>
<keyword evidence="10" id="KW-1185">Reference proteome</keyword>
<evidence type="ECO:0000256" key="6">
    <source>
        <dbReference type="SAM" id="Coils"/>
    </source>
</evidence>
<evidence type="ECO:0000313" key="9">
    <source>
        <dbReference type="EMBL" id="MBE9029952.1"/>
    </source>
</evidence>
<dbReference type="Gene3D" id="3.30.565.10">
    <property type="entry name" value="Histidine kinase-like ATPase, C-terminal domain"/>
    <property type="match status" value="1"/>
</dbReference>
<organism evidence="9 10">
    <name type="scientific">Romeriopsis navalis LEGE 11480</name>
    <dbReference type="NCBI Taxonomy" id="2777977"/>
    <lineage>
        <taxon>Bacteria</taxon>
        <taxon>Bacillati</taxon>
        <taxon>Cyanobacteriota</taxon>
        <taxon>Cyanophyceae</taxon>
        <taxon>Leptolyngbyales</taxon>
        <taxon>Leptolyngbyaceae</taxon>
        <taxon>Romeriopsis</taxon>
        <taxon>Romeriopsis navalis</taxon>
    </lineage>
</organism>
<feature type="domain" description="Histidine kinase" evidence="8">
    <location>
        <begin position="247"/>
        <end position="506"/>
    </location>
</feature>
<dbReference type="PRINTS" id="PR00344">
    <property type="entry name" value="BCTRLSENSOR"/>
</dbReference>
<dbReference type="Proteomes" id="UP000625316">
    <property type="component" value="Unassembled WGS sequence"/>
</dbReference>
<dbReference type="EMBL" id="JADEXQ010000025">
    <property type="protein sequence ID" value="MBE9029952.1"/>
    <property type="molecule type" value="Genomic_DNA"/>
</dbReference>
<dbReference type="Pfam" id="PF02518">
    <property type="entry name" value="HATPase_c"/>
    <property type="match status" value="1"/>
</dbReference>
<keyword evidence="7" id="KW-0472">Membrane</keyword>
<feature type="transmembrane region" description="Helical" evidence="7">
    <location>
        <begin position="165"/>
        <end position="190"/>
    </location>
</feature>
<dbReference type="InterPro" id="IPR003661">
    <property type="entry name" value="HisK_dim/P_dom"/>
</dbReference>
<proteinExistence type="predicted"/>
<dbReference type="PANTHER" id="PTHR43065">
    <property type="entry name" value="SENSOR HISTIDINE KINASE"/>
    <property type="match status" value="1"/>
</dbReference>
<comment type="catalytic activity">
    <reaction evidence="1">
        <text>ATP + protein L-histidine = ADP + protein N-phospho-L-histidine.</text>
        <dbReference type="EC" id="2.7.13.3"/>
    </reaction>
</comment>
<evidence type="ECO:0000256" key="4">
    <source>
        <dbReference type="ARBA" id="ARBA00022777"/>
    </source>
</evidence>
<dbReference type="InterPro" id="IPR004358">
    <property type="entry name" value="Sig_transdc_His_kin-like_C"/>
</dbReference>
<dbReference type="InterPro" id="IPR003594">
    <property type="entry name" value="HATPase_dom"/>
</dbReference>
<dbReference type="PANTHER" id="PTHR43065:SF50">
    <property type="entry name" value="HISTIDINE KINASE"/>
    <property type="match status" value="1"/>
</dbReference>
<evidence type="ECO:0000256" key="3">
    <source>
        <dbReference type="ARBA" id="ARBA00022553"/>
    </source>
</evidence>
<dbReference type="CDD" id="cd00082">
    <property type="entry name" value="HisKA"/>
    <property type="match status" value="1"/>
</dbReference>
<keyword evidence="4 9" id="KW-0808">Transferase</keyword>
<dbReference type="Gene3D" id="1.10.287.130">
    <property type="match status" value="1"/>
</dbReference>
<keyword evidence="4 9" id="KW-0418">Kinase</keyword>
<dbReference type="GO" id="GO:0000155">
    <property type="term" value="F:phosphorelay sensor kinase activity"/>
    <property type="evidence" value="ECO:0007669"/>
    <property type="project" value="InterPro"/>
</dbReference>
<keyword evidence="5" id="KW-0902">Two-component regulatory system</keyword>
<dbReference type="AlphaFoldDB" id="A0A928VLQ9"/>
<feature type="transmembrane region" description="Helical" evidence="7">
    <location>
        <begin position="39"/>
        <end position="57"/>
    </location>
</feature>
<dbReference type="InterPro" id="IPR036097">
    <property type="entry name" value="HisK_dim/P_sf"/>
</dbReference>
<keyword evidence="6" id="KW-0175">Coiled coil</keyword>
<dbReference type="PROSITE" id="PS50109">
    <property type="entry name" value="HIS_KIN"/>
    <property type="match status" value="1"/>
</dbReference>
<gene>
    <name evidence="9" type="ORF">IQ266_09455</name>
</gene>
<dbReference type="SUPFAM" id="SSF55874">
    <property type="entry name" value="ATPase domain of HSP90 chaperone/DNA topoisomerase II/histidine kinase"/>
    <property type="match status" value="1"/>
</dbReference>
<evidence type="ECO:0000256" key="7">
    <source>
        <dbReference type="SAM" id="Phobius"/>
    </source>
</evidence>
<evidence type="ECO:0000256" key="1">
    <source>
        <dbReference type="ARBA" id="ARBA00000085"/>
    </source>
</evidence>
<keyword evidence="7" id="KW-1133">Transmembrane helix</keyword>
<accession>A0A928VLQ9</accession>
<evidence type="ECO:0000313" key="10">
    <source>
        <dbReference type="Proteomes" id="UP000625316"/>
    </source>
</evidence>
<evidence type="ECO:0000256" key="2">
    <source>
        <dbReference type="ARBA" id="ARBA00012438"/>
    </source>
</evidence>
<keyword evidence="7" id="KW-0812">Transmembrane</keyword>
<evidence type="ECO:0000259" key="8">
    <source>
        <dbReference type="PROSITE" id="PS50109"/>
    </source>
</evidence>
<dbReference type="InterPro" id="IPR036890">
    <property type="entry name" value="HATPase_C_sf"/>
</dbReference>
<name>A0A928VLQ9_9CYAN</name>
<protein>
    <recommendedName>
        <fullName evidence="2">histidine kinase</fullName>
        <ecNumber evidence="2">2.7.13.3</ecNumber>
    </recommendedName>
</protein>
<reference evidence="9" key="1">
    <citation type="submission" date="2020-10" db="EMBL/GenBank/DDBJ databases">
        <authorList>
            <person name="Castelo-Branco R."/>
            <person name="Eusebio N."/>
            <person name="Adriana R."/>
            <person name="Vieira A."/>
            <person name="Brugerolle De Fraissinette N."/>
            <person name="Rezende De Castro R."/>
            <person name="Schneider M.P."/>
            <person name="Vasconcelos V."/>
            <person name="Leao P.N."/>
        </authorList>
    </citation>
    <scope>NUCLEOTIDE SEQUENCE</scope>
    <source>
        <strain evidence="9">LEGE 11480</strain>
    </source>
</reference>
<evidence type="ECO:0000256" key="5">
    <source>
        <dbReference type="ARBA" id="ARBA00023012"/>
    </source>
</evidence>
<dbReference type="InterPro" id="IPR005467">
    <property type="entry name" value="His_kinase_dom"/>
</dbReference>
<feature type="transmembrane region" description="Helical" evidence="7">
    <location>
        <begin position="86"/>
        <end position="105"/>
    </location>
</feature>
<comment type="caution">
    <text evidence="9">The sequence shown here is derived from an EMBL/GenBank/DDBJ whole genome shotgun (WGS) entry which is preliminary data.</text>
</comment>
<sequence length="506" mass="56185">MGMLRCDSIHLVSGMRHFFATEAAFDVLLRPYRERADRIMVWMQVFLCVVCFAIAPIHNTFKAVGVIALPTLLIAYGLSRWMPGALATRIYMGCGFMTYTGLIIHQSNGQTEAHFSAFGLIGILLYYRDWRTIIAATVFIYLHHLILGYLQSIGGPIYVFASSHFWAMFGIHVAYFLPFIGMMAYLSIWLRREGYENQQDLANLKRAEAVMLEKSQALENTLNKLEQTQIQVVQSEKMAVLGNMVAGVAHEINNPIGFLNGSIKNAEDYIQDLLGHIALYQEHYPDAVAAVQEDAEAIDLEFIQADLPKLLTTMQSANQRIKSMSTSLRIFSRADKEHKIPANLHDGIDSTILILKYRLKASPARPAIQVVTEYGPIPEITCFPGQLNQVFMNILANAIDVFDEVIPTASFNEIKQQGQQITISTSALPEQNLVEICIRDNGKGMTAAVKSRIFDHLFTTKAVGKGTGLGMAITHQIVVDTHGGSIDVQSEVGQGTAFVIRLPIAS</sequence>
<dbReference type="EC" id="2.7.13.3" evidence="2"/>
<dbReference type="SUPFAM" id="SSF47384">
    <property type="entry name" value="Homodimeric domain of signal transducing histidine kinase"/>
    <property type="match status" value="1"/>
</dbReference>
<feature type="coiled-coil region" evidence="6">
    <location>
        <begin position="204"/>
        <end position="238"/>
    </location>
</feature>
<keyword evidence="3" id="KW-0597">Phosphoprotein</keyword>